<dbReference type="InterPro" id="IPR000212">
    <property type="entry name" value="DNA_helicase_UvrD/REP"/>
</dbReference>
<evidence type="ECO:0000256" key="5">
    <source>
        <dbReference type="ARBA" id="ARBA00022801"/>
    </source>
</evidence>
<comment type="caution">
    <text evidence="17">The sequence shown here is derived from an EMBL/GenBank/DDBJ whole genome shotgun (WGS) entry which is preliminary data.</text>
</comment>
<reference evidence="18" key="1">
    <citation type="journal article" date="2019" name="Int. J. Syst. Evol. Microbiol.">
        <title>The Global Catalogue of Microorganisms (GCM) 10K type strain sequencing project: providing services to taxonomists for standard genome sequencing and annotation.</title>
        <authorList>
            <consortium name="The Broad Institute Genomics Platform"/>
            <consortium name="The Broad Institute Genome Sequencing Center for Infectious Disease"/>
            <person name="Wu L."/>
            <person name="Ma J."/>
        </authorList>
    </citation>
    <scope>NUCLEOTIDE SEQUENCE [LARGE SCALE GENOMIC DNA]</scope>
    <source>
        <strain evidence="18">JCM 18537</strain>
    </source>
</reference>
<dbReference type="InterPro" id="IPR027417">
    <property type="entry name" value="P-loop_NTPase"/>
</dbReference>
<keyword evidence="9" id="KW-0234">DNA repair</keyword>
<evidence type="ECO:0000256" key="4">
    <source>
        <dbReference type="ARBA" id="ARBA00022763"/>
    </source>
</evidence>
<dbReference type="EMBL" id="BAABKO010000001">
    <property type="protein sequence ID" value="GAA4767173.1"/>
    <property type="molecule type" value="Genomic_DNA"/>
</dbReference>
<dbReference type="PANTHER" id="PTHR11070:SF59">
    <property type="entry name" value="DNA 3'-5' HELICASE"/>
    <property type="match status" value="1"/>
</dbReference>
<keyword evidence="18" id="KW-1185">Reference proteome</keyword>
<evidence type="ECO:0000313" key="18">
    <source>
        <dbReference type="Proteomes" id="UP001501645"/>
    </source>
</evidence>
<dbReference type="EC" id="5.6.2.4" evidence="12"/>
<dbReference type="Gene3D" id="1.10.10.160">
    <property type="match status" value="1"/>
</dbReference>
<evidence type="ECO:0000256" key="10">
    <source>
        <dbReference type="ARBA" id="ARBA00023235"/>
    </source>
</evidence>
<evidence type="ECO:0000256" key="14">
    <source>
        <dbReference type="PROSITE-ProRule" id="PRU00560"/>
    </source>
</evidence>
<sequence>MSEALDTVGRMPSWEWDAAQRAVLDLPIDASAAVVGGPGSGKSAVLVARAAAMAVDGVGADEFLVLTPTRASASLLRDVLGVAVPVASPGPLARSAGSFAFQIVRADAVRRGLETPRLLTGADQDRIVADLLAGDAEDEAEGAARWPAHLGAPVRATKGFRSELRQLLAQIAELGVSPDELAALGSETWTAVAGFLRDYEMVRDGMRSPHRDVSELFAQAAAIVRGGGAVPGLERLRAVLVDDAQELTRGGVGLVEALVGRGVAVVAFGDPDIGSGAFRGVAPELFARLADALGTRLVLREPHRSAPGIARLVRTATQSIGAAGVVAHRQPPGPPVGGDRSVAAVLCGSPYEEVDRIARALRGWHLDEDMAWSGMAVIAHDTRQVATLEAELAAREVPTRAAGVQRPLGSESAVRDIVEVVRLGLLPAAERTDDALLDALRSPFGGLDGVGLRRLRAHLRHAELAAGGSRPARELLRDAIAHPVALDLVDTGEARTAARFARTLAVLHDDGARGATIHELLWTAWERARTSEGRRLERVWHELSLAQGPLAAEAGRALDGLVALFASAKRSVERNPHEGPLPFIREILDSDVPEDTLSSPDRDDAVALLTPANALGVEYDAVVIAGVQDGVWPNLRLRGGLLETWRFADAVDAHRAGRADIAADVVDRRRAALHDELRLFARAASRARRRLLVTAVDDDDMGPSPLFALLPAPDPLDEAAHPLTLRGLVAHHRRTLTSGHDASARAEAAGQLRALAAAGVAGADPRDWYGVAEPTTAAPLRDLAVEPARVSPSRLEAFEECGLGWAISSLGGDTATAPSAGIGTILHAAMERHPDGDLAGLRAVVDERWGELDFETPWIARKERRRADQYVERLHAYLREVARDGGRTLASEAEFRFGVDTRGSEGGEPAVVVGDAVAAAGLAVVRGSIDRVEAYPPGGGEHAPARGPKWTPMADGERVVVVDLKSGKGESRTSEAAVAEHAQLAAYQIAVQEGLVPGADPAALAGARLAIVSQTLAKSDYRVAHQHALGPESRAAFLERVVAAARGMSAASFTAQVEDHCADAQRVQLCRIHTIEAVSA</sequence>
<keyword evidence="6 14" id="KW-0347">Helicase</keyword>
<evidence type="ECO:0000256" key="13">
    <source>
        <dbReference type="ARBA" id="ARBA00048988"/>
    </source>
</evidence>
<evidence type="ECO:0000256" key="11">
    <source>
        <dbReference type="ARBA" id="ARBA00034617"/>
    </source>
</evidence>
<gene>
    <name evidence="17" type="ORF">GCM10023351_08180</name>
</gene>
<dbReference type="GO" id="GO:0004386">
    <property type="term" value="F:helicase activity"/>
    <property type="evidence" value="ECO:0007669"/>
    <property type="project" value="UniProtKB-KW"/>
</dbReference>
<dbReference type="InterPro" id="IPR013986">
    <property type="entry name" value="DExx_box_DNA_helicase_dom_sf"/>
</dbReference>
<keyword evidence="4" id="KW-0227">DNA damage</keyword>
<name>A0ABP8ZWA9_9MICO</name>
<dbReference type="InterPro" id="IPR014016">
    <property type="entry name" value="UvrD-like_ATP-bd"/>
</dbReference>
<proteinExistence type="inferred from homology"/>
<dbReference type="InterPro" id="IPR014017">
    <property type="entry name" value="DNA_helicase_UvrD-like_C"/>
</dbReference>
<keyword evidence="10" id="KW-0413">Isomerase</keyword>
<dbReference type="PANTHER" id="PTHR11070">
    <property type="entry name" value="UVRD / RECB / PCRA DNA HELICASE FAMILY MEMBER"/>
    <property type="match status" value="1"/>
</dbReference>
<comment type="similarity">
    <text evidence="1">Belongs to the helicase family. UvrD subfamily.</text>
</comment>
<evidence type="ECO:0000256" key="2">
    <source>
        <dbReference type="ARBA" id="ARBA00022722"/>
    </source>
</evidence>
<feature type="domain" description="UvrD-like helicase C-terminal" evidence="16">
    <location>
        <begin position="310"/>
        <end position="616"/>
    </location>
</feature>
<evidence type="ECO:0000256" key="8">
    <source>
        <dbReference type="ARBA" id="ARBA00022840"/>
    </source>
</evidence>
<dbReference type="Gene3D" id="3.40.50.300">
    <property type="entry name" value="P-loop containing nucleotide triphosphate hydrolases"/>
    <property type="match status" value="2"/>
</dbReference>
<dbReference type="PROSITE" id="PS51198">
    <property type="entry name" value="UVRD_HELICASE_ATP_BIND"/>
    <property type="match status" value="1"/>
</dbReference>
<evidence type="ECO:0000256" key="3">
    <source>
        <dbReference type="ARBA" id="ARBA00022741"/>
    </source>
</evidence>
<evidence type="ECO:0000256" key="7">
    <source>
        <dbReference type="ARBA" id="ARBA00022839"/>
    </source>
</evidence>
<evidence type="ECO:0000259" key="15">
    <source>
        <dbReference type="PROSITE" id="PS51198"/>
    </source>
</evidence>
<feature type="domain" description="UvrD-like helicase ATP-binding" evidence="15">
    <location>
        <begin position="15"/>
        <end position="306"/>
    </location>
</feature>
<evidence type="ECO:0000256" key="6">
    <source>
        <dbReference type="ARBA" id="ARBA00022806"/>
    </source>
</evidence>
<evidence type="ECO:0000313" key="17">
    <source>
        <dbReference type="EMBL" id="GAA4767173.1"/>
    </source>
</evidence>
<protein>
    <recommendedName>
        <fullName evidence="12">DNA 3'-5' helicase</fullName>
        <ecNumber evidence="12">5.6.2.4</ecNumber>
    </recommendedName>
</protein>
<feature type="binding site" evidence="14">
    <location>
        <begin position="36"/>
        <end position="43"/>
    </location>
    <ligand>
        <name>ATP</name>
        <dbReference type="ChEBI" id="CHEBI:30616"/>
    </ligand>
</feature>
<dbReference type="Pfam" id="PF00580">
    <property type="entry name" value="UvrD-helicase"/>
    <property type="match status" value="1"/>
</dbReference>
<evidence type="ECO:0000256" key="9">
    <source>
        <dbReference type="ARBA" id="ARBA00023204"/>
    </source>
</evidence>
<evidence type="ECO:0000259" key="16">
    <source>
        <dbReference type="PROSITE" id="PS51217"/>
    </source>
</evidence>
<dbReference type="Gene3D" id="1.10.486.10">
    <property type="entry name" value="PCRA, domain 4"/>
    <property type="match status" value="1"/>
</dbReference>
<comment type="catalytic activity">
    <reaction evidence="11">
        <text>Couples ATP hydrolysis with the unwinding of duplex DNA by translocating in the 3'-5' direction.</text>
        <dbReference type="EC" id="5.6.2.4"/>
    </reaction>
</comment>
<keyword evidence="5 14" id="KW-0378">Hydrolase</keyword>
<dbReference type="SUPFAM" id="SSF52540">
    <property type="entry name" value="P-loop containing nucleoside triphosphate hydrolases"/>
    <property type="match status" value="1"/>
</dbReference>
<dbReference type="InterPro" id="IPR038726">
    <property type="entry name" value="PDDEXK_AddAB-type"/>
</dbReference>
<dbReference type="Pfam" id="PF12705">
    <property type="entry name" value="PDDEXK_1"/>
    <property type="match status" value="2"/>
</dbReference>
<keyword evidence="2" id="KW-0540">Nuclease</keyword>
<organism evidence="17 18">
    <name type="scientific">Microbacterium gilvum</name>
    <dbReference type="NCBI Taxonomy" id="1336204"/>
    <lineage>
        <taxon>Bacteria</taxon>
        <taxon>Bacillati</taxon>
        <taxon>Actinomycetota</taxon>
        <taxon>Actinomycetes</taxon>
        <taxon>Micrococcales</taxon>
        <taxon>Microbacteriaceae</taxon>
        <taxon>Microbacterium</taxon>
    </lineage>
</organism>
<keyword evidence="8 14" id="KW-0067">ATP-binding</keyword>
<dbReference type="Proteomes" id="UP001501645">
    <property type="component" value="Unassembled WGS sequence"/>
</dbReference>
<dbReference type="PROSITE" id="PS51217">
    <property type="entry name" value="UVRD_HELICASE_CTER"/>
    <property type="match status" value="1"/>
</dbReference>
<keyword evidence="3 14" id="KW-0547">Nucleotide-binding</keyword>
<evidence type="ECO:0000256" key="1">
    <source>
        <dbReference type="ARBA" id="ARBA00009922"/>
    </source>
</evidence>
<keyword evidence="7" id="KW-0269">Exonuclease</keyword>
<comment type="catalytic activity">
    <reaction evidence="13">
        <text>ATP + H2O = ADP + phosphate + H(+)</text>
        <dbReference type="Rhea" id="RHEA:13065"/>
        <dbReference type="ChEBI" id="CHEBI:15377"/>
        <dbReference type="ChEBI" id="CHEBI:15378"/>
        <dbReference type="ChEBI" id="CHEBI:30616"/>
        <dbReference type="ChEBI" id="CHEBI:43474"/>
        <dbReference type="ChEBI" id="CHEBI:456216"/>
        <dbReference type="EC" id="5.6.2.4"/>
    </reaction>
</comment>
<evidence type="ECO:0000256" key="12">
    <source>
        <dbReference type="ARBA" id="ARBA00034808"/>
    </source>
</evidence>
<accession>A0ABP8ZWA9</accession>